<sequence>MAKLLIAGQWVHGSSEQQMTHRYSGEALDKMAVASVEQVAAAVTAAQAAFDANALTPSDRYHILSRAAALVQERREQFMGLVSAETGFPRVDVENEVGRTVQTLQLCAEEARRVVGEMVPMDAAPGLKDRIGFTVMVPLGVVCAITPFNSPLNVVVHKVAPAVAAGNAVILKPSEHVPLTSVELCKVLIEAGLPPGLITLLHGGPQIGRALVADPRIAFYAFTGSTRVGKEIQAGAGLRRTQLELGSIASTIVCEDADLRAAVAKCVSAGFRKAGQVCTSVQRLYVQRGIASDFTKQLVAAVRSLPYGDPSKPETIVGPMLSVEHAQRALDWILEAQAAGAEVLCGGTRTGAVLAPTLLANVRDDMKVMCQEIFAPVMCLNEFDDLQQAYDAANATPFGLAAGLFTSNVGIALSAGRKLRFGAVHINEASSARVDVMPFGGVKDSGFGREGPRYAIKEMMEERLLTIRY</sequence>
<dbReference type="PANTHER" id="PTHR42991:SF1">
    <property type="entry name" value="ALDEHYDE DEHYDROGENASE"/>
    <property type="match status" value="1"/>
</dbReference>
<dbReference type="InterPro" id="IPR016161">
    <property type="entry name" value="Ald_DH/histidinol_DH"/>
</dbReference>
<evidence type="ECO:0000256" key="1">
    <source>
        <dbReference type="ARBA" id="ARBA00009986"/>
    </source>
</evidence>
<keyword evidence="5" id="KW-1185">Reference proteome</keyword>
<dbReference type="Pfam" id="PF00171">
    <property type="entry name" value="Aldedh"/>
    <property type="match status" value="1"/>
</dbReference>
<evidence type="ECO:0000313" key="5">
    <source>
        <dbReference type="Proteomes" id="UP000214603"/>
    </source>
</evidence>
<proteinExistence type="inferred from homology"/>
<dbReference type="Gene3D" id="3.40.605.10">
    <property type="entry name" value="Aldehyde Dehydrogenase, Chain A, domain 1"/>
    <property type="match status" value="1"/>
</dbReference>
<dbReference type="RefSeq" id="WP_088601934.1">
    <property type="nucleotide sequence ID" value="NZ_NJIH01000002.1"/>
</dbReference>
<dbReference type="PANTHER" id="PTHR42991">
    <property type="entry name" value="ALDEHYDE DEHYDROGENASE"/>
    <property type="match status" value="1"/>
</dbReference>
<dbReference type="InterPro" id="IPR015590">
    <property type="entry name" value="Aldehyde_DH_dom"/>
</dbReference>
<protein>
    <submittedName>
        <fullName evidence="4">Aldehyde dehydrogenase</fullName>
    </submittedName>
</protein>
<organism evidence="4 5">
    <name type="scientific">Candidimonas nitroreducens</name>
    <dbReference type="NCBI Taxonomy" id="683354"/>
    <lineage>
        <taxon>Bacteria</taxon>
        <taxon>Pseudomonadati</taxon>
        <taxon>Pseudomonadota</taxon>
        <taxon>Betaproteobacteria</taxon>
        <taxon>Burkholderiales</taxon>
        <taxon>Alcaligenaceae</taxon>
        <taxon>Candidimonas</taxon>
    </lineage>
</organism>
<dbReference type="EMBL" id="NJIH01000002">
    <property type="protein sequence ID" value="OWT65785.1"/>
    <property type="molecule type" value="Genomic_DNA"/>
</dbReference>
<dbReference type="Proteomes" id="UP000214603">
    <property type="component" value="Unassembled WGS sequence"/>
</dbReference>
<dbReference type="InterPro" id="IPR016162">
    <property type="entry name" value="Ald_DH_N"/>
</dbReference>
<dbReference type="SUPFAM" id="SSF53720">
    <property type="entry name" value="ALDH-like"/>
    <property type="match status" value="1"/>
</dbReference>
<accession>A0A225MX27</accession>
<keyword evidence="2" id="KW-0560">Oxidoreductase</keyword>
<evidence type="ECO:0000256" key="2">
    <source>
        <dbReference type="ARBA" id="ARBA00023002"/>
    </source>
</evidence>
<dbReference type="InterPro" id="IPR016163">
    <property type="entry name" value="Ald_DH_C"/>
</dbReference>
<feature type="domain" description="Aldehyde dehydrogenase" evidence="3">
    <location>
        <begin position="10"/>
        <end position="462"/>
    </location>
</feature>
<evidence type="ECO:0000313" key="4">
    <source>
        <dbReference type="EMBL" id="OWT65785.1"/>
    </source>
</evidence>
<dbReference type="OrthoDB" id="6187633at2"/>
<comment type="caution">
    <text evidence="4">The sequence shown here is derived from an EMBL/GenBank/DDBJ whole genome shotgun (WGS) entry which is preliminary data.</text>
</comment>
<dbReference type="GO" id="GO:0008911">
    <property type="term" value="F:lactaldehyde dehydrogenase (NAD+) activity"/>
    <property type="evidence" value="ECO:0007669"/>
    <property type="project" value="TreeGrafter"/>
</dbReference>
<reference evidence="5" key="1">
    <citation type="submission" date="2017-06" db="EMBL/GenBank/DDBJ databases">
        <title>Herbaspirillum phytohormonus sp. nov., isolated from the root nodule of Robinia pseudoacacia in lead-zinc mine.</title>
        <authorList>
            <person name="Fan M."/>
            <person name="Lin Y."/>
        </authorList>
    </citation>
    <scope>NUCLEOTIDE SEQUENCE [LARGE SCALE GENOMIC DNA]</scope>
    <source>
        <strain evidence="5">SC-089</strain>
    </source>
</reference>
<dbReference type="Gene3D" id="3.40.309.10">
    <property type="entry name" value="Aldehyde Dehydrogenase, Chain A, domain 2"/>
    <property type="match status" value="1"/>
</dbReference>
<dbReference type="InterPro" id="IPR051020">
    <property type="entry name" value="ALDH-related_metabolic_enz"/>
</dbReference>
<dbReference type="AlphaFoldDB" id="A0A225MX27"/>
<comment type="similarity">
    <text evidence="1">Belongs to the aldehyde dehydrogenase family.</text>
</comment>
<gene>
    <name evidence="4" type="ORF">CEY11_03385</name>
</gene>
<name>A0A225MX27_9BURK</name>
<evidence type="ECO:0000259" key="3">
    <source>
        <dbReference type="Pfam" id="PF00171"/>
    </source>
</evidence>